<protein>
    <recommendedName>
        <fullName evidence="6">Penicillin-binding protein 1A</fullName>
        <ecNumber evidence="24">2.4.99.28</ecNumber>
        <ecNumber evidence="5">3.4.16.4</ecNumber>
    </recommendedName>
</protein>
<evidence type="ECO:0000256" key="18">
    <source>
        <dbReference type="ARBA" id="ARBA00022989"/>
    </source>
</evidence>
<keyword evidence="19 27" id="KW-0472">Membrane</keyword>
<dbReference type="GO" id="GO:0008658">
    <property type="term" value="F:penicillin binding"/>
    <property type="evidence" value="ECO:0007669"/>
    <property type="project" value="InterPro"/>
</dbReference>
<dbReference type="EC" id="3.4.16.4" evidence="5"/>
<proteinExistence type="inferred from homology"/>
<evidence type="ECO:0000256" key="19">
    <source>
        <dbReference type="ARBA" id="ARBA00023136"/>
    </source>
</evidence>
<feature type="domain" description="Glycosyl transferase family 51" evidence="29">
    <location>
        <begin position="81"/>
        <end position="258"/>
    </location>
</feature>
<dbReference type="InterPro" id="IPR031376">
    <property type="entry name" value="PCB_OB"/>
</dbReference>
<keyword evidence="22" id="KW-0961">Cell wall biogenesis/degradation</keyword>
<keyword evidence="15" id="KW-0133">Cell shape</keyword>
<evidence type="ECO:0000256" key="20">
    <source>
        <dbReference type="ARBA" id="ARBA00023251"/>
    </source>
</evidence>
<dbReference type="InterPro" id="IPR001460">
    <property type="entry name" value="PCN-bd_Tpept"/>
</dbReference>
<comment type="pathway">
    <text evidence="26">Glycan biosynthesis.</text>
</comment>
<dbReference type="GO" id="GO:0005886">
    <property type="term" value="C:plasma membrane"/>
    <property type="evidence" value="ECO:0007669"/>
    <property type="project" value="UniProtKB-SubCell"/>
</dbReference>
<evidence type="ECO:0000256" key="11">
    <source>
        <dbReference type="ARBA" id="ARBA00022676"/>
    </source>
</evidence>
<dbReference type="EC" id="2.4.99.28" evidence="24"/>
<gene>
    <name evidence="31" type="ORF">QGN29_12050</name>
</gene>
<evidence type="ECO:0000256" key="27">
    <source>
        <dbReference type="SAM" id="Phobius"/>
    </source>
</evidence>
<dbReference type="NCBIfam" id="TIGR02074">
    <property type="entry name" value="PBP_1a_fam"/>
    <property type="match status" value="1"/>
</dbReference>
<dbReference type="Pfam" id="PF17092">
    <property type="entry name" value="PCB_OB"/>
    <property type="match status" value="1"/>
</dbReference>
<keyword evidence="16" id="KW-0735">Signal-anchor</keyword>
<reference evidence="31" key="1">
    <citation type="submission" date="2023-04" db="EMBL/GenBank/DDBJ databases">
        <title>Complete genome sequence of Temperatibacter marinus.</title>
        <authorList>
            <person name="Rong J.-C."/>
            <person name="Yi M.-L."/>
            <person name="Zhao Q."/>
        </authorList>
    </citation>
    <scope>NUCLEOTIDE SEQUENCE</scope>
    <source>
        <strain evidence="31">NBRC 110045</strain>
    </source>
</reference>
<dbReference type="PANTHER" id="PTHR32282:SF27">
    <property type="entry name" value="PENICILLIN-BINDING PROTEIN 1A"/>
    <property type="match status" value="1"/>
</dbReference>
<dbReference type="InterPro" id="IPR023346">
    <property type="entry name" value="Lysozyme-like_dom_sf"/>
</dbReference>
<dbReference type="GO" id="GO:0008955">
    <property type="term" value="F:peptidoglycan glycosyltransferase activity"/>
    <property type="evidence" value="ECO:0007669"/>
    <property type="project" value="UniProtKB-EC"/>
</dbReference>
<evidence type="ECO:0000256" key="4">
    <source>
        <dbReference type="ARBA" id="ARBA00007739"/>
    </source>
</evidence>
<keyword evidence="32" id="KW-1185">Reference proteome</keyword>
<dbReference type="PANTHER" id="PTHR32282">
    <property type="entry name" value="BINDING PROTEIN TRANSPEPTIDASE, PUTATIVE-RELATED"/>
    <property type="match status" value="1"/>
</dbReference>
<evidence type="ECO:0000313" key="32">
    <source>
        <dbReference type="Proteomes" id="UP001268683"/>
    </source>
</evidence>
<keyword evidence="7" id="KW-1003">Cell membrane</keyword>
<evidence type="ECO:0000256" key="14">
    <source>
        <dbReference type="ARBA" id="ARBA00022801"/>
    </source>
</evidence>
<comment type="pathway">
    <text evidence="2">Cell wall biogenesis; peptidoglycan biosynthesis.</text>
</comment>
<evidence type="ECO:0000256" key="2">
    <source>
        <dbReference type="ARBA" id="ARBA00004752"/>
    </source>
</evidence>
<evidence type="ECO:0000256" key="10">
    <source>
        <dbReference type="ARBA" id="ARBA00022670"/>
    </source>
</evidence>
<dbReference type="GO" id="GO:0006508">
    <property type="term" value="P:proteolysis"/>
    <property type="evidence" value="ECO:0007669"/>
    <property type="project" value="UniProtKB-KW"/>
</dbReference>
<keyword evidence="11" id="KW-0328">Glycosyltransferase</keyword>
<evidence type="ECO:0000256" key="16">
    <source>
        <dbReference type="ARBA" id="ARBA00022968"/>
    </source>
</evidence>
<evidence type="ECO:0000256" key="3">
    <source>
        <dbReference type="ARBA" id="ARBA00007090"/>
    </source>
</evidence>
<comment type="catalytic activity">
    <reaction evidence="23">
        <text>Preferential cleavage: (Ac)2-L-Lys-D-Ala-|-D-Ala. Also transpeptidation of peptidyl-alanyl moieties that are N-acyl substituents of D-alanine.</text>
        <dbReference type="EC" id="3.4.16.4"/>
    </reaction>
</comment>
<feature type="domain" description="Penicillin-binding protein OB-like" evidence="30">
    <location>
        <begin position="346"/>
        <end position="471"/>
    </location>
</feature>
<keyword evidence="9" id="KW-0121">Carboxypeptidase</keyword>
<comment type="catalytic activity">
    <reaction evidence="25">
        <text>[GlcNAc-(1-&gt;4)-Mur2Ac(oyl-L-Ala-gamma-D-Glu-L-Lys-D-Ala-D-Ala)](n)-di-trans,octa-cis-undecaprenyl diphosphate + beta-D-GlcNAc-(1-&gt;4)-Mur2Ac(oyl-L-Ala-gamma-D-Glu-L-Lys-D-Ala-D-Ala)-di-trans,octa-cis-undecaprenyl diphosphate = [GlcNAc-(1-&gt;4)-Mur2Ac(oyl-L-Ala-gamma-D-Glu-L-Lys-D-Ala-D-Ala)](n+1)-di-trans,octa-cis-undecaprenyl diphosphate + di-trans,octa-cis-undecaprenyl diphosphate + H(+)</text>
        <dbReference type="Rhea" id="RHEA:23708"/>
        <dbReference type="Rhea" id="RHEA-COMP:9602"/>
        <dbReference type="Rhea" id="RHEA-COMP:9603"/>
        <dbReference type="ChEBI" id="CHEBI:15378"/>
        <dbReference type="ChEBI" id="CHEBI:58405"/>
        <dbReference type="ChEBI" id="CHEBI:60033"/>
        <dbReference type="ChEBI" id="CHEBI:78435"/>
        <dbReference type="EC" id="2.4.99.28"/>
    </reaction>
</comment>
<feature type="transmembrane region" description="Helical" evidence="27">
    <location>
        <begin position="29"/>
        <end position="55"/>
    </location>
</feature>
<dbReference type="Pfam" id="PF00912">
    <property type="entry name" value="Transgly"/>
    <property type="match status" value="1"/>
</dbReference>
<evidence type="ECO:0000256" key="13">
    <source>
        <dbReference type="ARBA" id="ARBA00022692"/>
    </source>
</evidence>
<evidence type="ECO:0000259" key="29">
    <source>
        <dbReference type="Pfam" id="PF00912"/>
    </source>
</evidence>
<dbReference type="FunFam" id="1.10.3810.10:FF:000003">
    <property type="entry name" value="Penicillin-binding protein 1a"/>
    <property type="match status" value="1"/>
</dbReference>
<evidence type="ECO:0000256" key="1">
    <source>
        <dbReference type="ARBA" id="ARBA00004249"/>
    </source>
</evidence>
<evidence type="ECO:0000259" key="28">
    <source>
        <dbReference type="Pfam" id="PF00905"/>
    </source>
</evidence>
<keyword evidence="14" id="KW-0378">Hydrolase</keyword>
<evidence type="ECO:0000256" key="5">
    <source>
        <dbReference type="ARBA" id="ARBA00012448"/>
    </source>
</evidence>
<evidence type="ECO:0000256" key="23">
    <source>
        <dbReference type="ARBA" id="ARBA00034000"/>
    </source>
</evidence>
<dbReference type="GO" id="GO:0009252">
    <property type="term" value="P:peptidoglycan biosynthetic process"/>
    <property type="evidence" value="ECO:0007669"/>
    <property type="project" value="UniProtKB-KW"/>
</dbReference>
<evidence type="ECO:0000259" key="30">
    <source>
        <dbReference type="Pfam" id="PF17092"/>
    </source>
</evidence>
<accession>A0AA52ECQ3</accession>
<dbReference type="GO" id="GO:0030288">
    <property type="term" value="C:outer membrane-bounded periplasmic space"/>
    <property type="evidence" value="ECO:0007669"/>
    <property type="project" value="TreeGrafter"/>
</dbReference>
<dbReference type="Pfam" id="PF00905">
    <property type="entry name" value="Transpeptidase"/>
    <property type="match status" value="1"/>
</dbReference>
<dbReference type="InterPro" id="IPR012338">
    <property type="entry name" value="Beta-lactam/transpept-like"/>
</dbReference>
<dbReference type="InterPro" id="IPR001264">
    <property type="entry name" value="Glyco_trans_51"/>
</dbReference>
<dbReference type="AlphaFoldDB" id="A0AA52ECQ3"/>
<keyword evidence="18 27" id="KW-1133">Transmembrane helix</keyword>
<dbReference type="Proteomes" id="UP001268683">
    <property type="component" value="Chromosome"/>
</dbReference>
<evidence type="ECO:0000256" key="15">
    <source>
        <dbReference type="ARBA" id="ARBA00022960"/>
    </source>
</evidence>
<dbReference type="Gene3D" id="2.40.50.140">
    <property type="entry name" value="Nucleic acid-binding proteins"/>
    <property type="match status" value="1"/>
</dbReference>
<keyword evidence="21" id="KW-0511">Multifunctional enzyme</keyword>
<dbReference type="GO" id="GO:0071555">
    <property type="term" value="P:cell wall organization"/>
    <property type="evidence" value="ECO:0007669"/>
    <property type="project" value="UniProtKB-KW"/>
</dbReference>
<evidence type="ECO:0000256" key="8">
    <source>
        <dbReference type="ARBA" id="ARBA00022519"/>
    </source>
</evidence>
<keyword evidence="12" id="KW-0808">Transferase</keyword>
<evidence type="ECO:0000256" key="25">
    <source>
        <dbReference type="ARBA" id="ARBA00049902"/>
    </source>
</evidence>
<evidence type="ECO:0000256" key="22">
    <source>
        <dbReference type="ARBA" id="ARBA00023316"/>
    </source>
</evidence>
<organism evidence="31 32">
    <name type="scientific">Temperatibacter marinus</name>
    <dbReference type="NCBI Taxonomy" id="1456591"/>
    <lineage>
        <taxon>Bacteria</taxon>
        <taxon>Pseudomonadati</taxon>
        <taxon>Pseudomonadota</taxon>
        <taxon>Alphaproteobacteria</taxon>
        <taxon>Kordiimonadales</taxon>
        <taxon>Temperatibacteraceae</taxon>
        <taxon>Temperatibacter</taxon>
    </lineage>
</organism>
<dbReference type="GO" id="GO:0009002">
    <property type="term" value="F:serine-type D-Ala-D-Ala carboxypeptidase activity"/>
    <property type="evidence" value="ECO:0007669"/>
    <property type="project" value="UniProtKB-EC"/>
</dbReference>
<evidence type="ECO:0000256" key="12">
    <source>
        <dbReference type="ARBA" id="ARBA00022679"/>
    </source>
</evidence>
<dbReference type="GO" id="GO:0008360">
    <property type="term" value="P:regulation of cell shape"/>
    <property type="evidence" value="ECO:0007669"/>
    <property type="project" value="UniProtKB-KW"/>
</dbReference>
<dbReference type="Gene3D" id="1.10.3810.10">
    <property type="entry name" value="Biosynthetic peptidoglycan transglycosylase-like"/>
    <property type="match status" value="1"/>
</dbReference>
<evidence type="ECO:0000256" key="7">
    <source>
        <dbReference type="ARBA" id="ARBA00022475"/>
    </source>
</evidence>
<keyword evidence="20" id="KW-0046">Antibiotic resistance</keyword>
<dbReference type="InterPro" id="IPR012340">
    <property type="entry name" value="NA-bd_OB-fold"/>
</dbReference>
<evidence type="ECO:0000256" key="24">
    <source>
        <dbReference type="ARBA" id="ARBA00044770"/>
    </source>
</evidence>
<dbReference type="InterPro" id="IPR036950">
    <property type="entry name" value="PBP_transglycosylase"/>
</dbReference>
<dbReference type="RefSeq" id="WP_310798116.1">
    <property type="nucleotide sequence ID" value="NZ_CP123872.1"/>
</dbReference>
<feature type="domain" description="Penicillin-binding protein transpeptidase" evidence="28">
    <location>
        <begin position="473"/>
        <end position="772"/>
    </location>
</feature>
<dbReference type="GO" id="GO:0046677">
    <property type="term" value="P:response to antibiotic"/>
    <property type="evidence" value="ECO:0007669"/>
    <property type="project" value="UniProtKB-KW"/>
</dbReference>
<dbReference type="SUPFAM" id="SSF56601">
    <property type="entry name" value="beta-lactamase/transpeptidase-like"/>
    <property type="match status" value="1"/>
</dbReference>
<dbReference type="KEGG" id="tmk:QGN29_12050"/>
<comment type="similarity">
    <text evidence="3">In the C-terminal section; belongs to the transpeptidase family.</text>
</comment>
<comment type="similarity">
    <text evidence="4">In the N-terminal section; belongs to the glycosyltransferase 51 family.</text>
</comment>
<evidence type="ECO:0000256" key="9">
    <source>
        <dbReference type="ARBA" id="ARBA00022645"/>
    </source>
</evidence>
<evidence type="ECO:0000256" key="6">
    <source>
        <dbReference type="ARBA" id="ARBA00018638"/>
    </source>
</evidence>
<evidence type="ECO:0000256" key="17">
    <source>
        <dbReference type="ARBA" id="ARBA00022984"/>
    </source>
</evidence>
<name>A0AA52ECQ3_9PROT</name>
<keyword evidence="17" id="KW-0573">Peptidoglycan synthesis</keyword>
<keyword evidence="13 27" id="KW-0812">Transmembrane</keyword>
<dbReference type="EMBL" id="CP123872">
    <property type="protein sequence ID" value="WND02280.1"/>
    <property type="molecule type" value="Genomic_DNA"/>
</dbReference>
<evidence type="ECO:0000256" key="21">
    <source>
        <dbReference type="ARBA" id="ARBA00023268"/>
    </source>
</evidence>
<dbReference type="SUPFAM" id="SSF53955">
    <property type="entry name" value="Lysozyme-like"/>
    <property type="match status" value="1"/>
</dbReference>
<dbReference type="Gene3D" id="3.40.710.10">
    <property type="entry name" value="DD-peptidase/beta-lactamase superfamily"/>
    <property type="match status" value="2"/>
</dbReference>
<evidence type="ECO:0000256" key="26">
    <source>
        <dbReference type="ARBA" id="ARBA00060592"/>
    </source>
</evidence>
<evidence type="ECO:0000313" key="31">
    <source>
        <dbReference type="EMBL" id="WND02280.1"/>
    </source>
</evidence>
<comment type="subcellular location">
    <subcellularLocation>
        <location evidence="1">Cell inner membrane</location>
        <topology evidence="1">Single-pass type II membrane protein</topology>
    </subcellularLocation>
</comment>
<keyword evidence="10" id="KW-0645">Protease</keyword>
<dbReference type="InterPro" id="IPR050396">
    <property type="entry name" value="Glycosyltr_51/Transpeptidase"/>
</dbReference>
<sequence length="849" mass="94818">MTETEKLETSMETQKGTPKPAKRALWFRMILWSFWLGLTGTTVAVVGIISLLLYYRNDLPDYRQLADYEPSVATRVHAGDGSMIAEFATEKRLFVPINAIPEPLIQAFLAAEDKNFYTHSGLDYMGMVRANIRNVYNLMKGRALAGGSTISQQVAKNFLLTLDQRLDRKMKEIILTLRIEKAYTKDRILELYLNEIYFGNGSYGVASAALNYFDKALNQLTLAERAYLAAVIKGPSNYHPLRNNERGIARRNWVLSRMRVLNYISEDEYRMAAKEPLIMTRPSGATTFKADYYEEEVRRQIKGFYGDKKLYQGGLSVRTALEPKLQAIAEQSLRSGLVNYDRRHGWRGPLLTISVEGDWPQRLKNYSKPLGMPSWENALVHEVREDGVIIGLIDGRYGFIPMKEIEWARPWLPRERVGRKPTHPGQVVAIGNVIAVHKLASPALRKESFIAPDGGLIELFPQYSLQQVPDVEGALVAMDPHTGRVLALVGGYDYKSSQYNRATQAKRQPGSAFKPFVYGAALEQDFTPSSLVLDAPFVIDQGEGRGKWKPRNSSNKFYGPSTLRLGIEKSRNLMTVRLAQHLGMRNVINYAQKFDLADNLEPTLAGSLGAGEVTLIDLTAAYGTLVNGGHKISPIMIDRIQDRRGRTIYPYLNEDEKLNQCPGCNFGWELSQREPNLPEKRERVIDGLTSYQLVSMMEGVATRGTARSLKWRVPNQSIGGKTGTTNRAADLWFVGFSADLVVGVFVGFDRPRSLGEIEEGSTVPVPIFADFMKKALEGKPAVPLRIPSGIHLVRVDSKTGQPAGFNDKNVIWEAFKPGTEPRLGKTVVLDGAVTASKEKKVKKGTGGIY</sequence>
<keyword evidence="8" id="KW-0997">Cell inner membrane</keyword>